<feature type="transmembrane region" description="Helical" evidence="5">
    <location>
        <begin position="350"/>
        <end position="373"/>
    </location>
</feature>
<evidence type="ECO:0000259" key="6">
    <source>
        <dbReference type="Pfam" id="PF12698"/>
    </source>
</evidence>
<dbReference type="InterPro" id="IPR013525">
    <property type="entry name" value="ABC2_TM"/>
</dbReference>
<keyword evidence="2 5" id="KW-0812">Transmembrane</keyword>
<organism evidence="7 8">
    <name type="scientific">Brevundimonas terrae</name>
    <dbReference type="NCBI Taxonomy" id="363631"/>
    <lineage>
        <taxon>Bacteria</taxon>
        <taxon>Pseudomonadati</taxon>
        <taxon>Pseudomonadota</taxon>
        <taxon>Alphaproteobacteria</taxon>
        <taxon>Caulobacterales</taxon>
        <taxon>Caulobacteraceae</taxon>
        <taxon>Brevundimonas</taxon>
    </lineage>
</organism>
<proteinExistence type="predicted"/>
<evidence type="ECO:0000313" key="8">
    <source>
        <dbReference type="Proteomes" id="UP001500791"/>
    </source>
</evidence>
<protein>
    <submittedName>
        <fullName evidence="7">ABC transporter permease</fullName>
    </submittedName>
</protein>
<evidence type="ECO:0000256" key="3">
    <source>
        <dbReference type="ARBA" id="ARBA00022989"/>
    </source>
</evidence>
<dbReference type="RefSeq" id="WP_167176782.1">
    <property type="nucleotide sequence ID" value="NZ_BAAAEJ010000007.1"/>
</dbReference>
<gene>
    <name evidence="7" type="ORF">GCM10009093_17060</name>
</gene>
<evidence type="ECO:0000256" key="2">
    <source>
        <dbReference type="ARBA" id="ARBA00022692"/>
    </source>
</evidence>
<comment type="caution">
    <text evidence="7">The sequence shown here is derived from an EMBL/GenBank/DDBJ whole genome shotgun (WGS) entry which is preliminary data.</text>
</comment>
<dbReference type="Proteomes" id="UP001500791">
    <property type="component" value="Unassembled WGS sequence"/>
</dbReference>
<feature type="transmembrane region" description="Helical" evidence="5">
    <location>
        <begin position="21"/>
        <end position="42"/>
    </location>
</feature>
<dbReference type="PANTHER" id="PTHR43471">
    <property type="entry name" value="ABC TRANSPORTER PERMEASE"/>
    <property type="match status" value="1"/>
</dbReference>
<feature type="transmembrane region" description="Helical" evidence="5">
    <location>
        <begin position="319"/>
        <end position="338"/>
    </location>
</feature>
<keyword evidence="3 5" id="KW-1133">Transmembrane helix</keyword>
<feature type="domain" description="ABC-2 type transporter transmembrane" evidence="6">
    <location>
        <begin position="172"/>
        <end position="457"/>
    </location>
</feature>
<evidence type="ECO:0000256" key="5">
    <source>
        <dbReference type="SAM" id="Phobius"/>
    </source>
</evidence>
<evidence type="ECO:0000256" key="4">
    <source>
        <dbReference type="ARBA" id="ARBA00023136"/>
    </source>
</evidence>
<sequence>MNRAMLIAHREVMAYVKTVGFWLSLLSLPFFAVLGGFMPTLIKRAEPVQNYILVEEAAPAASSGLAAAVREALEKDYDRTVLSSLSIAAVGEAGITGRDTVRKAVDEGGYEAGLAALKQVAPRAGASFKAPRRDKIELPAPAELTSAADGVALDAKAREWVQKDKSEGGQDLSAIIILSNKDSGPAARIWSRRAGNNDMEGQIRDALRDVNRQKAFEASGIDTAVVAQVENYRPDITLLSPRAASGGEVGLRDRLPSIIGVICGFLMWSLIITGASMLMNGVMEEKSNKILEVLLSSVTATELLVGKVLGVAILTLTVMGGWGIISAVGLAATLPDVARDIGAVMLTNGLWLYLLLYLVGGYLMYAVLFAAIGAFCETPRDAQTLMGPVMMAMVVPLLFMQMAVRNPDAVILKVLSFIPPFTPFIMSARAPSQPPLIEVILSIVVMFVFAGLMMWLSGRAFRAGAMSDAKLSWKSFLGAMRHS</sequence>
<feature type="transmembrane region" description="Helical" evidence="5">
    <location>
        <begin position="258"/>
        <end position="278"/>
    </location>
</feature>
<reference evidence="8" key="1">
    <citation type="journal article" date="2019" name="Int. J. Syst. Evol. Microbiol.">
        <title>The Global Catalogue of Microorganisms (GCM) 10K type strain sequencing project: providing services to taxonomists for standard genome sequencing and annotation.</title>
        <authorList>
            <consortium name="The Broad Institute Genomics Platform"/>
            <consortium name="The Broad Institute Genome Sequencing Center for Infectious Disease"/>
            <person name="Wu L."/>
            <person name="Ma J."/>
        </authorList>
    </citation>
    <scope>NUCLEOTIDE SEQUENCE [LARGE SCALE GENOMIC DNA]</scope>
    <source>
        <strain evidence="8">JCM 13476</strain>
    </source>
</reference>
<feature type="transmembrane region" description="Helical" evidence="5">
    <location>
        <begin position="385"/>
        <end position="403"/>
    </location>
</feature>
<dbReference type="PANTHER" id="PTHR43471:SF3">
    <property type="entry name" value="ABC TRANSPORTER PERMEASE PROTEIN NATB"/>
    <property type="match status" value="1"/>
</dbReference>
<accession>A0ABP3I726</accession>
<feature type="transmembrane region" description="Helical" evidence="5">
    <location>
        <begin position="436"/>
        <end position="456"/>
    </location>
</feature>
<evidence type="ECO:0000256" key="1">
    <source>
        <dbReference type="ARBA" id="ARBA00004141"/>
    </source>
</evidence>
<keyword evidence="4 5" id="KW-0472">Membrane</keyword>
<name>A0ABP3I726_9CAUL</name>
<dbReference type="Pfam" id="PF12698">
    <property type="entry name" value="ABC2_membrane_3"/>
    <property type="match status" value="1"/>
</dbReference>
<evidence type="ECO:0000313" key="7">
    <source>
        <dbReference type="EMBL" id="GAA0391010.1"/>
    </source>
</evidence>
<comment type="subcellular location">
    <subcellularLocation>
        <location evidence="1">Membrane</location>
        <topology evidence="1">Multi-pass membrane protein</topology>
    </subcellularLocation>
</comment>
<dbReference type="EMBL" id="BAAAEJ010000007">
    <property type="protein sequence ID" value="GAA0391010.1"/>
    <property type="molecule type" value="Genomic_DNA"/>
</dbReference>
<keyword evidence="8" id="KW-1185">Reference proteome</keyword>